<evidence type="ECO:0000256" key="1">
    <source>
        <dbReference type="SAM" id="SignalP"/>
    </source>
</evidence>
<keyword evidence="3" id="KW-1185">Reference proteome</keyword>
<reference evidence="2 3" key="1">
    <citation type="submission" date="2020-06" db="EMBL/GenBank/DDBJ databases">
        <authorList>
            <person name="Criscuolo A."/>
        </authorList>
    </citation>
    <scope>NUCLEOTIDE SEQUENCE [LARGE SCALE GENOMIC DNA]</scope>
    <source>
        <strain evidence="3">CIP 111411</strain>
    </source>
</reference>
<protein>
    <submittedName>
        <fullName evidence="2">Uncharacterized protein</fullName>
    </submittedName>
</protein>
<evidence type="ECO:0000313" key="2">
    <source>
        <dbReference type="EMBL" id="CAD0001364.1"/>
    </source>
</evidence>
<feature type="signal peptide" evidence="1">
    <location>
        <begin position="1"/>
        <end position="23"/>
    </location>
</feature>
<comment type="caution">
    <text evidence="2">The sequence shown here is derived from an EMBL/GenBank/DDBJ whole genome shotgun (WGS) entry which is preliminary data.</text>
</comment>
<gene>
    <name evidence="2" type="ORF">FLAT13_00511</name>
</gene>
<feature type="chain" id="PRO_5028308106" evidence="1">
    <location>
        <begin position="24"/>
        <end position="547"/>
    </location>
</feature>
<dbReference type="Proteomes" id="UP000530060">
    <property type="component" value="Unassembled WGS sequence"/>
</dbReference>
<evidence type="ECO:0000313" key="3">
    <source>
        <dbReference type="Proteomes" id="UP000530060"/>
    </source>
</evidence>
<keyword evidence="1" id="KW-0732">Signal</keyword>
<accession>A0A6V6YPW3</accession>
<name>A0A6V6YPW3_9FLAO</name>
<dbReference type="RefSeq" id="WP_180907826.1">
    <property type="nucleotide sequence ID" value="NZ_CAIJDP010000057.1"/>
</dbReference>
<organism evidence="2 3">
    <name type="scientific">Flavobacterium salmonis</name>
    <dbReference type="NCBI Taxonomy" id="2654844"/>
    <lineage>
        <taxon>Bacteria</taxon>
        <taxon>Pseudomonadati</taxon>
        <taxon>Bacteroidota</taxon>
        <taxon>Flavobacteriia</taxon>
        <taxon>Flavobacteriales</taxon>
        <taxon>Flavobacteriaceae</taxon>
        <taxon>Flavobacterium</taxon>
    </lineage>
</organism>
<proteinExistence type="predicted"/>
<dbReference type="AlphaFoldDB" id="A0A6V6YPW3"/>
<sequence length="547" mass="60837">MKNKYYILAFTFLCLLIGQNSFAQTSDGDAHFDEEGMHEFLSELFDREVSSYETDSNTGFIISVNGPGEGGGERDGFVGFETANDGTITFTWGGFNDLDTTETSSQNTGETSSNSAWGFIDWGSVYSMSIPINPNGDCWSCSAETDNNDVASSENYNYFDLLPSWVQTSYSDFLGSSNSPVYTPPPNTGYSGTLGDVIIWYNVGTPYEIGASYGQLPIEEVNDTKVIMNNSNSLHHELIFQFVKNHPGTGLDMLKTYIVSYPNGNIAQFIEDYNNPSIDICTNYSLLCAAETFETTNIAAAPIDNVLPKFKFVANKNNIFNVNGRPLRSSINDGNLLQIEVKNVLHSPSRLLRTEGTLRAFGKMATYYAELYGYTGVVQMINTKGKDGGDDVAWYGNGVLTVRATAFSEGRFDNVNDFKSIIKHEVLHWLDPKTGDDNYKFKDHATIYLLQASDPDFKNTSDWHKINNANQYMIRIFNSSRVHEVGMNNDGIVAAMQKYNDENTGGVKIYNILFSNASVASLRFTTSINGQIKDNHYEYKELKSTAD</sequence>
<dbReference type="EMBL" id="CAIJDP010000057">
    <property type="protein sequence ID" value="CAD0001364.1"/>
    <property type="molecule type" value="Genomic_DNA"/>
</dbReference>